<dbReference type="SUPFAM" id="SSF81301">
    <property type="entry name" value="Nucleotidyltransferase"/>
    <property type="match status" value="1"/>
</dbReference>
<name>A0A4R1HH26_PSEEN</name>
<dbReference type="InterPro" id="IPR007344">
    <property type="entry name" value="GrpB/CoaE"/>
</dbReference>
<dbReference type="PANTHER" id="PTHR34822:SF1">
    <property type="entry name" value="GRPB FAMILY PROTEIN"/>
    <property type="match status" value="1"/>
</dbReference>
<keyword evidence="1" id="KW-0808">Transferase</keyword>
<dbReference type="AlphaFoldDB" id="A0A4R1HH26"/>
<dbReference type="Gene3D" id="3.30.460.10">
    <property type="entry name" value="Beta Polymerase, domain 2"/>
    <property type="match status" value="1"/>
</dbReference>
<accession>A0A4R1HH26</accession>
<dbReference type="PANTHER" id="PTHR34822">
    <property type="entry name" value="GRPB DOMAIN PROTEIN (AFU_ORTHOLOGUE AFUA_1G01530)"/>
    <property type="match status" value="1"/>
</dbReference>
<proteinExistence type="predicted"/>
<dbReference type="EMBL" id="SMFZ01000002">
    <property type="protein sequence ID" value="TCK20161.1"/>
    <property type="molecule type" value="Genomic_DNA"/>
</dbReference>
<evidence type="ECO:0000313" key="2">
    <source>
        <dbReference type="Proteomes" id="UP000295560"/>
    </source>
</evidence>
<keyword evidence="2" id="KW-1185">Reference proteome</keyword>
<reference evidence="1 2" key="1">
    <citation type="submission" date="2019-03" db="EMBL/GenBank/DDBJ databases">
        <title>Sequencing the genomes of 1000 actinobacteria strains.</title>
        <authorList>
            <person name="Klenk H.-P."/>
        </authorList>
    </citation>
    <scope>NUCLEOTIDE SEQUENCE [LARGE SCALE GENOMIC DNA]</scope>
    <source>
        <strain evidence="1 2">DSM 44969</strain>
    </source>
</reference>
<dbReference type="OrthoDB" id="9799092at2"/>
<evidence type="ECO:0000313" key="1">
    <source>
        <dbReference type="EMBL" id="TCK20161.1"/>
    </source>
</evidence>
<dbReference type="RefSeq" id="WP_132428716.1">
    <property type="nucleotide sequence ID" value="NZ_SMFZ01000002.1"/>
</dbReference>
<sequence>MSDRGLTDDVLRSTLVRGPTPVRVELAEHDPAWADRFAVRAAELRRALGGRARLVEHIGSTAVPRLAAKPIVDIVVGIDDPDDEPAYLPELEAVGYDVRVRQPGHRCLRIGEPDEPVNLHCYRPEDDEVHRYLLFRDRLRSDDADRRLYEDTKRSLTGREWPDVNYYAEAKRPVIMEILRRAGWDG</sequence>
<dbReference type="Pfam" id="PF04229">
    <property type="entry name" value="GrpB"/>
    <property type="match status" value="1"/>
</dbReference>
<dbReference type="GO" id="GO:0016740">
    <property type="term" value="F:transferase activity"/>
    <property type="evidence" value="ECO:0007669"/>
    <property type="project" value="UniProtKB-KW"/>
</dbReference>
<comment type="caution">
    <text evidence="1">The sequence shown here is derived from an EMBL/GenBank/DDBJ whole genome shotgun (WGS) entry which is preliminary data.</text>
</comment>
<organism evidence="1 2">
    <name type="scientific">Pseudonocardia endophytica</name>
    <dbReference type="NCBI Taxonomy" id="401976"/>
    <lineage>
        <taxon>Bacteria</taxon>
        <taxon>Bacillati</taxon>
        <taxon>Actinomycetota</taxon>
        <taxon>Actinomycetes</taxon>
        <taxon>Pseudonocardiales</taxon>
        <taxon>Pseudonocardiaceae</taxon>
        <taxon>Pseudonocardia</taxon>
    </lineage>
</organism>
<dbReference type="InterPro" id="IPR043519">
    <property type="entry name" value="NT_sf"/>
</dbReference>
<protein>
    <submittedName>
        <fullName evidence="1">GrpB-like predicted nucleotidyltransferase (UPF0157 family)</fullName>
    </submittedName>
</protein>
<gene>
    <name evidence="1" type="ORF">EV378_4111</name>
</gene>
<dbReference type="Proteomes" id="UP000295560">
    <property type="component" value="Unassembled WGS sequence"/>
</dbReference>